<evidence type="ECO:0000259" key="1">
    <source>
        <dbReference type="Pfam" id="PF13847"/>
    </source>
</evidence>
<name>A0A917BE34_9MICO</name>
<gene>
    <name evidence="2" type="ORF">GCM10011366_04050</name>
</gene>
<organism evidence="2 3">
    <name type="scientific">Ornithinimicrobium tianjinense</name>
    <dbReference type="NCBI Taxonomy" id="1195761"/>
    <lineage>
        <taxon>Bacteria</taxon>
        <taxon>Bacillati</taxon>
        <taxon>Actinomycetota</taxon>
        <taxon>Actinomycetes</taxon>
        <taxon>Micrococcales</taxon>
        <taxon>Ornithinimicrobiaceae</taxon>
        <taxon>Ornithinimicrobium</taxon>
    </lineage>
</organism>
<accession>A0A917BE34</accession>
<dbReference type="Proteomes" id="UP000605670">
    <property type="component" value="Unassembled WGS sequence"/>
</dbReference>
<reference evidence="2" key="1">
    <citation type="journal article" date="2014" name="Int. J. Syst. Evol. Microbiol.">
        <title>Complete genome sequence of Corynebacterium casei LMG S-19264T (=DSM 44701T), isolated from a smear-ripened cheese.</title>
        <authorList>
            <consortium name="US DOE Joint Genome Institute (JGI-PGF)"/>
            <person name="Walter F."/>
            <person name="Albersmeier A."/>
            <person name="Kalinowski J."/>
            <person name="Ruckert C."/>
        </authorList>
    </citation>
    <scope>NUCLEOTIDE SEQUENCE</scope>
    <source>
        <strain evidence="2">CGMCC 1.12160</strain>
    </source>
</reference>
<proteinExistence type="predicted"/>
<dbReference type="Pfam" id="PF13847">
    <property type="entry name" value="Methyltransf_31"/>
    <property type="match status" value="1"/>
</dbReference>
<protein>
    <recommendedName>
        <fullName evidence="1">Methyltransferase domain-containing protein</fullName>
    </recommendedName>
</protein>
<keyword evidence="3" id="KW-1185">Reference proteome</keyword>
<dbReference type="Gene3D" id="3.40.50.150">
    <property type="entry name" value="Vaccinia Virus protein VP39"/>
    <property type="match status" value="1"/>
</dbReference>
<comment type="caution">
    <text evidence="2">The sequence shown here is derived from an EMBL/GenBank/DDBJ whole genome shotgun (WGS) entry which is preliminary data.</text>
</comment>
<sequence>MTVYIHGHHQSVLASHGARTAASSAAYLLPHLHPGDRVLDLGCGPGSITLDLAEAVGPEGRVVGVDAAAAAVASARDAAAARGDTTTVFEVADAYALAFEDASFDVAHAHQVMQHLADPVAALRELARVVRPGGLVAFRDADYGGMTWHPASPGLTRWLETYRAAARLAGGEPDGGRHTLAWARAAGLTDIVPTTTTWSYATPEARSWWGGQWVERATRSSYAAATVAAGLNTQEDLQAIAQAWRQWADDEDGWFVMVHGEVLARVP</sequence>
<dbReference type="PANTHER" id="PTHR43861">
    <property type="entry name" value="TRANS-ACONITATE 2-METHYLTRANSFERASE-RELATED"/>
    <property type="match status" value="1"/>
</dbReference>
<feature type="domain" description="Methyltransferase" evidence="1">
    <location>
        <begin position="33"/>
        <end position="142"/>
    </location>
</feature>
<dbReference type="SUPFAM" id="SSF53335">
    <property type="entry name" value="S-adenosyl-L-methionine-dependent methyltransferases"/>
    <property type="match status" value="1"/>
</dbReference>
<dbReference type="RefSeq" id="WP_188427935.1">
    <property type="nucleotide sequence ID" value="NZ_BAABKH010000010.1"/>
</dbReference>
<dbReference type="InterPro" id="IPR029063">
    <property type="entry name" value="SAM-dependent_MTases_sf"/>
</dbReference>
<evidence type="ECO:0000313" key="2">
    <source>
        <dbReference type="EMBL" id="GGF39626.1"/>
    </source>
</evidence>
<evidence type="ECO:0000313" key="3">
    <source>
        <dbReference type="Proteomes" id="UP000605670"/>
    </source>
</evidence>
<reference evidence="2" key="2">
    <citation type="submission" date="2020-09" db="EMBL/GenBank/DDBJ databases">
        <authorList>
            <person name="Sun Q."/>
            <person name="Zhou Y."/>
        </authorList>
    </citation>
    <scope>NUCLEOTIDE SEQUENCE</scope>
    <source>
        <strain evidence="2">CGMCC 1.12160</strain>
    </source>
</reference>
<dbReference type="CDD" id="cd02440">
    <property type="entry name" value="AdoMet_MTases"/>
    <property type="match status" value="1"/>
</dbReference>
<dbReference type="EMBL" id="BMEM01000001">
    <property type="protein sequence ID" value="GGF39626.1"/>
    <property type="molecule type" value="Genomic_DNA"/>
</dbReference>
<dbReference type="InterPro" id="IPR025714">
    <property type="entry name" value="Methyltranfer_dom"/>
</dbReference>
<dbReference type="AlphaFoldDB" id="A0A917BE34"/>